<keyword evidence="3 5" id="KW-1133">Transmembrane helix</keyword>
<dbReference type="KEGG" id="aace:A0U92_03910"/>
<feature type="transmembrane region" description="Helical" evidence="5">
    <location>
        <begin position="99"/>
        <end position="118"/>
    </location>
</feature>
<feature type="transmembrane region" description="Helical" evidence="5">
    <location>
        <begin position="297"/>
        <end position="318"/>
    </location>
</feature>
<evidence type="ECO:0000313" key="7">
    <source>
        <dbReference type="EMBL" id="AQS84051.1"/>
    </source>
</evidence>
<feature type="transmembrane region" description="Helical" evidence="5">
    <location>
        <begin position="243"/>
        <end position="267"/>
    </location>
</feature>
<dbReference type="InterPro" id="IPR004841">
    <property type="entry name" value="AA-permease/SLC12A_dom"/>
</dbReference>
<feature type="transmembrane region" description="Helical" evidence="5">
    <location>
        <begin position="373"/>
        <end position="402"/>
    </location>
</feature>
<sequence length="484" mass="51204">MKNTSTSPPPANAGSSLQGNLGVASIVMMVVAAAAPLTVMAANSPLIIAMGNGIAAPLDAAIATFIMYLFTAGFIFMSRYVANAGAFYAYIQKGLGRQIGLASATMAAASYSFIVIALEAYIGYTLSELLHNALGFSVPWWLLSIAVVAIAGFLGYRHIEMSSRFLGIALVLEVGVVLLADLVIVATKGVSSLSVEPFTAHAALSGSPGLGIMFAIYCFIGFESTVIFREEARNPDVTIPRATYAAVFGVGLFYVISMWCEVAGFGLDSVVPMANEHTGDMYLLLIRSYMGQVSEDIVNVLLITSLFACILALHNVVVRYQYIMSRYGVLPAGISNVHADHSSPHVSSLVQSCTSFGGLLILLILGLDPVTQIYAWGATAGTLGYMVILSLTCISVLVFFNVRSKGLGNVWHTLIAPIGGLIGLLACLWIAVANLPALIGGDNASIAAWGIGFLVIVTFIGGYGLASHMKSRYPRRFEALRELA</sequence>
<feature type="transmembrane region" description="Helical" evidence="5">
    <location>
        <begin position="165"/>
        <end position="186"/>
    </location>
</feature>
<protein>
    <submittedName>
        <fullName evidence="7">Amino acid permease</fullName>
    </submittedName>
</protein>
<dbReference type="STRING" id="435.A0U92_03910"/>
<keyword evidence="8" id="KW-1185">Reference proteome</keyword>
<dbReference type="PANTHER" id="PTHR42770">
    <property type="entry name" value="AMINO ACID TRANSPORTER-RELATED"/>
    <property type="match status" value="1"/>
</dbReference>
<comment type="subcellular location">
    <subcellularLocation>
        <location evidence="1">Membrane</location>
        <topology evidence="1">Multi-pass membrane protein</topology>
    </subcellularLocation>
</comment>
<dbReference type="eggNOG" id="COG0531">
    <property type="taxonomic scope" value="Bacteria"/>
</dbReference>
<organism evidence="7 8">
    <name type="scientific">Acetobacter aceti</name>
    <dbReference type="NCBI Taxonomy" id="435"/>
    <lineage>
        <taxon>Bacteria</taxon>
        <taxon>Pseudomonadati</taxon>
        <taxon>Pseudomonadota</taxon>
        <taxon>Alphaproteobacteria</taxon>
        <taxon>Acetobacterales</taxon>
        <taxon>Acetobacteraceae</taxon>
        <taxon>Acetobacter</taxon>
        <taxon>Acetobacter subgen. Acetobacter</taxon>
    </lineage>
</organism>
<reference evidence="7 8" key="1">
    <citation type="submission" date="2016-03" db="EMBL/GenBank/DDBJ databases">
        <title>Acetic acid bacteria sequencing.</title>
        <authorList>
            <person name="Brandt J."/>
            <person name="Jakob F."/>
            <person name="Vogel R.F."/>
        </authorList>
    </citation>
    <scope>NUCLEOTIDE SEQUENCE [LARGE SCALE GENOMIC DNA]</scope>
    <source>
        <strain evidence="7 8">TMW2.1153</strain>
    </source>
</reference>
<dbReference type="EMBL" id="CP014692">
    <property type="protein sequence ID" value="AQS84051.1"/>
    <property type="molecule type" value="Genomic_DNA"/>
</dbReference>
<evidence type="ECO:0000256" key="5">
    <source>
        <dbReference type="SAM" id="Phobius"/>
    </source>
</evidence>
<dbReference type="GO" id="GO:0016020">
    <property type="term" value="C:membrane"/>
    <property type="evidence" value="ECO:0007669"/>
    <property type="project" value="UniProtKB-SubCell"/>
</dbReference>
<accession>A0A1U9KE22</accession>
<feature type="transmembrane region" description="Helical" evidence="5">
    <location>
        <begin position="349"/>
        <end position="367"/>
    </location>
</feature>
<name>A0A1U9KE22_ACEAC</name>
<dbReference type="Pfam" id="PF00324">
    <property type="entry name" value="AA_permease"/>
    <property type="match status" value="1"/>
</dbReference>
<dbReference type="OrthoDB" id="9804700at2"/>
<feature type="transmembrane region" description="Helical" evidence="5">
    <location>
        <begin position="54"/>
        <end position="78"/>
    </location>
</feature>
<dbReference type="Proteomes" id="UP000188937">
    <property type="component" value="Chromosome"/>
</dbReference>
<evidence type="ECO:0000256" key="1">
    <source>
        <dbReference type="ARBA" id="ARBA00004141"/>
    </source>
</evidence>
<evidence type="ECO:0000256" key="3">
    <source>
        <dbReference type="ARBA" id="ARBA00022989"/>
    </source>
</evidence>
<dbReference type="RefSeq" id="WP_077812089.1">
    <property type="nucleotide sequence ID" value="NZ_CP014692.1"/>
</dbReference>
<dbReference type="Gene3D" id="1.20.1740.10">
    <property type="entry name" value="Amino acid/polyamine transporter I"/>
    <property type="match status" value="1"/>
</dbReference>
<keyword evidence="4 5" id="KW-0472">Membrane</keyword>
<evidence type="ECO:0000259" key="6">
    <source>
        <dbReference type="Pfam" id="PF00324"/>
    </source>
</evidence>
<gene>
    <name evidence="7" type="ORF">A0U92_03910</name>
</gene>
<feature type="domain" description="Amino acid permease/ SLC12A" evidence="6">
    <location>
        <begin position="26"/>
        <end position="463"/>
    </location>
</feature>
<dbReference type="InterPro" id="IPR050367">
    <property type="entry name" value="APC_superfamily"/>
</dbReference>
<feature type="transmembrane region" description="Helical" evidence="5">
    <location>
        <begin position="198"/>
        <end position="222"/>
    </location>
</feature>
<feature type="transmembrane region" description="Helical" evidence="5">
    <location>
        <begin position="21"/>
        <end position="42"/>
    </location>
</feature>
<dbReference type="PANTHER" id="PTHR42770:SF16">
    <property type="entry name" value="AMINO ACID PERMEASE"/>
    <property type="match status" value="1"/>
</dbReference>
<feature type="transmembrane region" description="Helical" evidence="5">
    <location>
        <begin position="138"/>
        <end position="156"/>
    </location>
</feature>
<proteinExistence type="predicted"/>
<feature type="transmembrane region" description="Helical" evidence="5">
    <location>
        <begin position="414"/>
        <end position="440"/>
    </location>
</feature>
<dbReference type="GO" id="GO:0055085">
    <property type="term" value="P:transmembrane transport"/>
    <property type="evidence" value="ECO:0007669"/>
    <property type="project" value="InterPro"/>
</dbReference>
<dbReference type="AlphaFoldDB" id="A0A1U9KE22"/>
<dbReference type="PIRSF" id="PIRSF006060">
    <property type="entry name" value="AA_transporter"/>
    <property type="match status" value="1"/>
</dbReference>
<feature type="transmembrane region" description="Helical" evidence="5">
    <location>
        <begin position="446"/>
        <end position="466"/>
    </location>
</feature>
<keyword evidence="2 5" id="KW-0812">Transmembrane</keyword>
<evidence type="ECO:0000256" key="2">
    <source>
        <dbReference type="ARBA" id="ARBA00022692"/>
    </source>
</evidence>
<evidence type="ECO:0000256" key="4">
    <source>
        <dbReference type="ARBA" id="ARBA00023136"/>
    </source>
</evidence>
<evidence type="ECO:0000313" key="8">
    <source>
        <dbReference type="Proteomes" id="UP000188937"/>
    </source>
</evidence>